<proteinExistence type="predicted"/>
<feature type="non-terminal residue" evidence="1">
    <location>
        <position position="325"/>
    </location>
</feature>
<evidence type="ECO:0000313" key="1">
    <source>
        <dbReference type="EMBL" id="JAP53534.1"/>
    </source>
</evidence>
<accession>A0A0X3PP58</accession>
<dbReference type="EMBL" id="GEEE01009691">
    <property type="protein sequence ID" value="JAP53534.1"/>
    <property type="molecule type" value="Transcribed_RNA"/>
</dbReference>
<name>A0A0X3PP58_SCHSO</name>
<organism evidence="1">
    <name type="scientific">Schistocephalus solidus</name>
    <name type="common">Tapeworm</name>
    <dbReference type="NCBI Taxonomy" id="70667"/>
    <lineage>
        <taxon>Eukaryota</taxon>
        <taxon>Metazoa</taxon>
        <taxon>Spiralia</taxon>
        <taxon>Lophotrochozoa</taxon>
        <taxon>Platyhelminthes</taxon>
        <taxon>Cestoda</taxon>
        <taxon>Eucestoda</taxon>
        <taxon>Diphyllobothriidea</taxon>
        <taxon>Diphyllobothriidae</taxon>
        <taxon>Schistocephalus</taxon>
    </lineage>
</organism>
<gene>
    <name evidence="1" type="ORF">TR117040</name>
</gene>
<reference evidence="1" key="1">
    <citation type="submission" date="2016-01" db="EMBL/GenBank/DDBJ databases">
        <title>Reference transcriptome for the parasite Schistocephalus solidus: insights into the molecular evolution of parasitism.</title>
        <authorList>
            <person name="Hebert F.O."/>
            <person name="Grambauer S."/>
            <person name="Barber I."/>
            <person name="Landry C.R."/>
            <person name="Aubin-Horth N."/>
        </authorList>
    </citation>
    <scope>NUCLEOTIDE SEQUENCE</scope>
</reference>
<dbReference type="AlphaFoldDB" id="A0A0X3PP58"/>
<protein>
    <submittedName>
        <fullName evidence="1">Uncharacterized protein</fullName>
    </submittedName>
</protein>
<sequence length="325" mass="37937">MFQTPKTVMDNICKLEFVKKALLFLTFYVINVSQRKISCRYEQSDVVYCAQKYNVFQMPKETAGYGFGFGSVLDAEKMCKSFWHVHVQACVAGRVLDRCKFMGTSEFQLSMWRFIFDLRPYERAAIYLCRSHNMRIFRAHVEDCLVPFEPFAQNCSERQSEEITQATAQLATHTEDVWHGSSEEYVAYMKRELSASYCEATVNKINCITALLQRNCSADVVHLIQNYFRELLPKGCFFSEESTNTSHRKRSQRLDIDASQSLQRANKKIILDSLILNDARYVNDAHRQVKTSNAQFLNPHHCIFLNCIFFILQYIYELYACVYIK</sequence>